<proteinExistence type="inferred from homology"/>
<evidence type="ECO:0000256" key="1">
    <source>
        <dbReference type="ARBA" id="ARBA00005953"/>
    </source>
</evidence>
<dbReference type="EMBL" id="FOUU01000002">
    <property type="protein sequence ID" value="SFM64999.1"/>
    <property type="molecule type" value="Genomic_DNA"/>
</dbReference>
<dbReference type="STRING" id="39841.SAMN05660836_01016"/>
<protein>
    <submittedName>
        <fullName evidence="3">Acyl-CoA thioester hydrolase</fullName>
    </submittedName>
</protein>
<organism evidence="3 4">
    <name type="scientific">Thermodesulforhabdus norvegica</name>
    <dbReference type="NCBI Taxonomy" id="39841"/>
    <lineage>
        <taxon>Bacteria</taxon>
        <taxon>Pseudomonadati</taxon>
        <taxon>Thermodesulfobacteriota</taxon>
        <taxon>Syntrophobacteria</taxon>
        <taxon>Syntrophobacterales</taxon>
        <taxon>Thermodesulforhabdaceae</taxon>
        <taxon>Thermodesulforhabdus</taxon>
    </lineage>
</organism>
<dbReference type="InterPro" id="IPR006684">
    <property type="entry name" value="YbgC/YbaW"/>
</dbReference>
<dbReference type="AlphaFoldDB" id="A0A1I4SKN9"/>
<dbReference type="GO" id="GO:0047617">
    <property type="term" value="F:fatty acyl-CoA hydrolase activity"/>
    <property type="evidence" value="ECO:0007669"/>
    <property type="project" value="TreeGrafter"/>
</dbReference>
<keyword evidence="2 3" id="KW-0378">Hydrolase</keyword>
<reference evidence="3 4" key="1">
    <citation type="submission" date="2016-10" db="EMBL/GenBank/DDBJ databases">
        <authorList>
            <person name="de Groot N.N."/>
        </authorList>
    </citation>
    <scope>NUCLEOTIDE SEQUENCE [LARGE SCALE GENOMIC DNA]</scope>
    <source>
        <strain evidence="3 4">DSM 9990</strain>
    </source>
</reference>
<keyword evidence="4" id="KW-1185">Reference proteome</keyword>
<dbReference type="Proteomes" id="UP000199611">
    <property type="component" value="Unassembled WGS sequence"/>
</dbReference>
<gene>
    <name evidence="3" type="ORF">SAMN05660836_01016</name>
</gene>
<dbReference type="PIRSF" id="PIRSF003230">
    <property type="entry name" value="YbgC"/>
    <property type="match status" value="1"/>
</dbReference>
<dbReference type="InterPro" id="IPR050563">
    <property type="entry name" value="4-hydroxybenzoyl-CoA_TE"/>
</dbReference>
<comment type="similarity">
    <text evidence="1">Belongs to the 4-hydroxybenzoyl-CoA thioesterase family.</text>
</comment>
<evidence type="ECO:0000313" key="4">
    <source>
        <dbReference type="Proteomes" id="UP000199611"/>
    </source>
</evidence>
<dbReference type="Gene3D" id="3.10.129.10">
    <property type="entry name" value="Hotdog Thioesterase"/>
    <property type="match status" value="1"/>
</dbReference>
<dbReference type="CDD" id="cd00586">
    <property type="entry name" value="4HBT"/>
    <property type="match status" value="1"/>
</dbReference>
<name>A0A1I4SKN9_9BACT</name>
<dbReference type="InterPro" id="IPR029069">
    <property type="entry name" value="HotDog_dom_sf"/>
</dbReference>
<dbReference type="PANTHER" id="PTHR31793:SF27">
    <property type="entry name" value="NOVEL THIOESTERASE SUPERFAMILY DOMAIN AND SAPOSIN A-TYPE DOMAIN CONTAINING PROTEIN (0610012H03RIK)"/>
    <property type="match status" value="1"/>
</dbReference>
<dbReference type="Pfam" id="PF13279">
    <property type="entry name" value="4HBT_2"/>
    <property type="match status" value="1"/>
</dbReference>
<evidence type="ECO:0000256" key="2">
    <source>
        <dbReference type="ARBA" id="ARBA00022801"/>
    </source>
</evidence>
<dbReference type="NCBIfam" id="TIGR00051">
    <property type="entry name" value="YbgC/FadM family acyl-CoA thioesterase"/>
    <property type="match status" value="1"/>
</dbReference>
<sequence>MRDPKSSDIIGARIRVLYADTDKMGQAYYGNFMKWFEAGRSEWFRAHGRSYRKLEEEGYFLPVIEAYCRYYRPVFYDDVIVIQTRLSSPTPARFRFDYSIYRDGNADEVLAEGYTVHVCVNAERRPVKPPSFLKELATGVHKEE</sequence>
<evidence type="ECO:0000313" key="3">
    <source>
        <dbReference type="EMBL" id="SFM64999.1"/>
    </source>
</evidence>
<dbReference type="SUPFAM" id="SSF54637">
    <property type="entry name" value="Thioesterase/thiol ester dehydrase-isomerase"/>
    <property type="match status" value="1"/>
</dbReference>
<dbReference type="RefSeq" id="WP_245735267.1">
    <property type="nucleotide sequence ID" value="NZ_FOUU01000002.1"/>
</dbReference>
<dbReference type="PANTHER" id="PTHR31793">
    <property type="entry name" value="4-HYDROXYBENZOYL-COA THIOESTERASE FAMILY MEMBER"/>
    <property type="match status" value="1"/>
</dbReference>
<accession>A0A1I4SKN9</accession>